<dbReference type="PANTHER" id="PTHR10553">
    <property type="entry name" value="SMALL NUCLEAR RIBONUCLEOPROTEIN"/>
    <property type="match status" value="1"/>
</dbReference>
<evidence type="ECO:0000256" key="6">
    <source>
        <dbReference type="ARBA" id="ARBA00023187"/>
    </source>
</evidence>
<dbReference type="PIRSF" id="PIRSF037188">
    <property type="entry name" value="U6_snRNA_Lsm7"/>
    <property type="match status" value="1"/>
</dbReference>
<comment type="similarity">
    <text evidence="2 9">Belongs to the snRNP Sm proteins family.</text>
</comment>
<sequence length="76" mass="8506">MTRAATPELKKYLDKHIFIQLNGNRKITGVLRGFDPFMNLVVDEAMEIVSATEKNSIGTVVLRGNSVILMESLEKI</sequence>
<evidence type="ECO:0000313" key="12">
    <source>
        <dbReference type="Proteomes" id="UP000193719"/>
    </source>
</evidence>
<feature type="domain" description="Sm" evidence="10">
    <location>
        <begin position="4"/>
        <end position="76"/>
    </location>
</feature>
<evidence type="ECO:0000256" key="3">
    <source>
        <dbReference type="ARBA" id="ARBA00022664"/>
    </source>
</evidence>
<dbReference type="Pfam" id="PF01423">
    <property type="entry name" value="LSM"/>
    <property type="match status" value="1"/>
</dbReference>
<dbReference type="SMART" id="SM00651">
    <property type="entry name" value="Sm"/>
    <property type="match status" value="1"/>
</dbReference>
<evidence type="ECO:0000256" key="9">
    <source>
        <dbReference type="RuleBase" id="RU365052"/>
    </source>
</evidence>
<dbReference type="GO" id="GO:0005686">
    <property type="term" value="C:U2 snRNP"/>
    <property type="evidence" value="ECO:0007669"/>
    <property type="project" value="EnsemblFungi"/>
</dbReference>
<keyword evidence="12" id="KW-1185">Reference proteome</keyword>
<keyword evidence="7 9" id="KW-0539">Nucleus</keyword>
<dbReference type="STRING" id="1754191.A0A1Y1VGR7"/>
<evidence type="ECO:0000256" key="2">
    <source>
        <dbReference type="ARBA" id="ARBA00006850"/>
    </source>
</evidence>
<evidence type="ECO:0000313" key="11">
    <source>
        <dbReference type="EMBL" id="ORX55916.1"/>
    </source>
</evidence>
<comment type="subcellular location">
    <subcellularLocation>
        <location evidence="1 9">Nucleus</location>
    </subcellularLocation>
</comment>
<dbReference type="AlphaFoldDB" id="A0A1Y1VGR7"/>
<dbReference type="GO" id="GO:0034719">
    <property type="term" value="C:SMN-Sm protein complex"/>
    <property type="evidence" value="ECO:0007669"/>
    <property type="project" value="TreeGrafter"/>
</dbReference>
<organism evidence="11 12">
    <name type="scientific">Piromyces finnis</name>
    <dbReference type="NCBI Taxonomy" id="1754191"/>
    <lineage>
        <taxon>Eukaryota</taxon>
        <taxon>Fungi</taxon>
        <taxon>Fungi incertae sedis</taxon>
        <taxon>Chytridiomycota</taxon>
        <taxon>Chytridiomycota incertae sedis</taxon>
        <taxon>Neocallimastigomycetes</taxon>
        <taxon>Neocallimastigales</taxon>
        <taxon>Neocallimastigaceae</taxon>
        <taxon>Piromyces</taxon>
    </lineage>
</organism>
<dbReference type="InterPro" id="IPR047575">
    <property type="entry name" value="Sm"/>
</dbReference>
<dbReference type="CDD" id="cd01719">
    <property type="entry name" value="Sm_G"/>
    <property type="match status" value="1"/>
</dbReference>
<evidence type="ECO:0000256" key="8">
    <source>
        <dbReference type="ARBA" id="ARBA00023274"/>
    </source>
</evidence>
<reference evidence="11 12" key="2">
    <citation type="submission" date="2016-08" db="EMBL/GenBank/DDBJ databases">
        <title>Pervasive Adenine N6-methylation of Active Genes in Fungi.</title>
        <authorList>
            <consortium name="DOE Joint Genome Institute"/>
            <person name="Mondo S.J."/>
            <person name="Dannebaum R.O."/>
            <person name="Kuo R.C."/>
            <person name="Labutti K."/>
            <person name="Haridas S."/>
            <person name="Kuo A."/>
            <person name="Salamov A."/>
            <person name="Ahrendt S.R."/>
            <person name="Lipzen A."/>
            <person name="Sullivan W."/>
            <person name="Andreopoulos W.B."/>
            <person name="Clum A."/>
            <person name="Lindquist E."/>
            <person name="Daum C."/>
            <person name="Ramamoorthy G.K."/>
            <person name="Gryganskyi A."/>
            <person name="Culley D."/>
            <person name="Magnuson J.K."/>
            <person name="James T.Y."/>
            <person name="O'Malley M.A."/>
            <person name="Stajich J.E."/>
            <person name="Spatafora J.W."/>
            <person name="Visel A."/>
            <person name="Grigoriev I.V."/>
        </authorList>
    </citation>
    <scope>NUCLEOTIDE SEQUENCE [LARGE SCALE GENOMIC DNA]</scope>
    <source>
        <strain evidence="12">finn</strain>
    </source>
</reference>
<comment type="function">
    <text evidence="9">Plays a role in pre-mRNA splicing.</text>
</comment>
<dbReference type="Proteomes" id="UP000193719">
    <property type="component" value="Unassembled WGS sequence"/>
</dbReference>
<gene>
    <name evidence="11" type="ORF">BCR36DRAFT_346309</name>
</gene>
<evidence type="ECO:0000256" key="5">
    <source>
        <dbReference type="ARBA" id="ARBA00022884"/>
    </source>
</evidence>
<keyword evidence="3 9" id="KW-0507">mRNA processing</keyword>
<dbReference type="GO" id="GO:0046540">
    <property type="term" value="C:U4/U6 x U5 tri-snRNP complex"/>
    <property type="evidence" value="ECO:0007669"/>
    <property type="project" value="EnsemblFungi"/>
</dbReference>
<keyword evidence="6 9" id="KW-0508">mRNA splicing</keyword>
<dbReference type="GO" id="GO:0036261">
    <property type="term" value="P:7-methylguanosine cap hypermethylation"/>
    <property type="evidence" value="ECO:0007669"/>
    <property type="project" value="EnsemblFungi"/>
</dbReference>
<keyword evidence="4 9" id="KW-0747">Spliceosome</keyword>
<protein>
    <recommendedName>
        <fullName evidence="9">Small nuclear ribonucleoprotein G</fullName>
        <shortName evidence="9">snRNP-G</shortName>
    </recommendedName>
</protein>
<dbReference type="GO" id="GO:0005685">
    <property type="term" value="C:U1 snRNP"/>
    <property type="evidence" value="ECO:0007669"/>
    <property type="project" value="EnsemblFungi"/>
</dbReference>
<dbReference type="InterPro" id="IPR010920">
    <property type="entry name" value="LSM_dom_sf"/>
</dbReference>
<reference evidence="11 12" key="1">
    <citation type="submission" date="2016-08" db="EMBL/GenBank/DDBJ databases">
        <title>Genomes of anaerobic fungi encode conserved fungal cellulosomes for biomass hydrolysis.</title>
        <authorList>
            <consortium name="DOE Joint Genome Institute"/>
            <person name="Haitjema C.H."/>
            <person name="Gilmore S.P."/>
            <person name="Henske J.K."/>
            <person name="Solomon K.V."/>
            <person name="De Groot R."/>
            <person name="Kuo A."/>
            <person name="Mondo S.J."/>
            <person name="Salamov A.A."/>
            <person name="Labutti K."/>
            <person name="Zhao Z."/>
            <person name="Chiniquy J."/>
            <person name="Barry K."/>
            <person name="Brewer H.M."/>
            <person name="Purvine S.O."/>
            <person name="Wright A.T."/>
            <person name="Boxma B."/>
            <person name="Van Alen T."/>
            <person name="Hackstein J.H."/>
            <person name="Baker S.E."/>
            <person name="Grigoriev I.V."/>
            <person name="O'Malley M.A."/>
        </authorList>
    </citation>
    <scope>NUCLEOTIDE SEQUENCE [LARGE SCALE GENOMIC DNA]</scope>
    <source>
        <strain evidence="12">finn</strain>
    </source>
</reference>
<evidence type="ECO:0000259" key="10">
    <source>
        <dbReference type="PROSITE" id="PS52002"/>
    </source>
</evidence>
<dbReference type="GO" id="GO:0005689">
    <property type="term" value="C:U12-type spliceosomal complex"/>
    <property type="evidence" value="ECO:0007669"/>
    <property type="project" value="TreeGrafter"/>
</dbReference>
<dbReference type="GO" id="GO:0071014">
    <property type="term" value="C:post-mRNA release spliceosomal complex"/>
    <property type="evidence" value="ECO:0007669"/>
    <property type="project" value="EnsemblFungi"/>
</dbReference>
<dbReference type="OrthoDB" id="2146at2759"/>
<dbReference type="GO" id="GO:0003723">
    <property type="term" value="F:RNA binding"/>
    <property type="evidence" value="ECO:0007669"/>
    <property type="project" value="UniProtKB-UniRule"/>
</dbReference>
<keyword evidence="5 9" id="KW-0694">RNA-binding</keyword>
<dbReference type="FunFam" id="2.30.30.100:FF:000023">
    <property type="entry name" value="Small nuclear ribonucleoprotein G"/>
    <property type="match status" value="1"/>
</dbReference>
<dbReference type="EMBL" id="MCFH01000008">
    <property type="protein sequence ID" value="ORX55916.1"/>
    <property type="molecule type" value="Genomic_DNA"/>
</dbReference>
<dbReference type="GO" id="GO:0005687">
    <property type="term" value="C:U4 snRNP"/>
    <property type="evidence" value="ECO:0007669"/>
    <property type="project" value="EnsemblFungi"/>
</dbReference>
<dbReference type="SUPFAM" id="SSF50182">
    <property type="entry name" value="Sm-like ribonucleoproteins"/>
    <property type="match status" value="1"/>
</dbReference>
<evidence type="ECO:0000256" key="1">
    <source>
        <dbReference type="ARBA" id="ARBA00004123"/>
    </source>
</evidence>
<evidence type="ECO:0000256" key="7">
    <source>
        <dbReference type="ARBA" id="ARBA00023242"/>
    </source>
</evidence>
<dbReference type="GO" id="GO:0005682">
    <property type="term" value="C:U5 snRNP"/>
    <property type="evidence" value="ECO:0007669"/>
    <property type="project" value="EnsemblFungi"/>
</dbReference>
<proteinExistence type="inferred from homology"/>
<dbReference type="InterPro" id="IPR044641">
    <property type="entry name" value="Lsm7/SmG-like"/>
</dbReference>
<dbReference type="InterPro" id="IPR034098">
    <property type="entry name" value="Sm_G"/>
</dbReference>
<accession>A0A1Y1VGR7</accession>
<comment type="caution">
    <text evidence="11">The sequence shown here is derived from an EMBL/GenBank/DDBJ whole genome shotgun (WGS) entry which is preliminary data.</text>
</comment>
<dbReference type="PROSITE" id="PS52002">
    <property type="entry name" value="SM"/>
    <property type="match status" value="1"/>
</dbReference>
<name>A0A1Y1VGR7_9FUNG</name>
<dbReference type="GO" id="GO:0000387">
    <property type="term" value="P:spliceosomal snRNP assembly"/>
    <property type="evidence" value="ECO:0007669"/>
    <property type="project" value="UniProtKB-UniRule"/>
</dbReference>
<dbReference type="GO" id="GO:0071004">
    <property type="term" value="C:U2-type prespliceosome"/>
    <property type="evidence" value="ECO:0007669"/>
    <property type="project" value="EnsemblFungi"/>
</dbReference>
<dbReference type="PANTHER" id="PTHR10553:SF2">
    <property type="entry name" value="SMALL NUCLEAR RIBONUCLEOPROTEIN G"/>
    <property type="match status" value="1"/>
</dbReference>
<dbReference type="InterPro" id="IPR001163">
    <property type="entry name" value="Sm_dom_euk/arc"/>
</dbReference>
<dbReference type="GO" id="GO:0071013">
    <property type="term" value="C:catalytic step 2 spliceosome"/>
    <property type="evidence" value="ECO:0007669"/>
    <property type="project" value="TreeGrafter"/>
</dbReference>
<dbReference type="GO" id="GO:0071011">
    <property type="term" value="C:precatalytic spliceosome"/>
    <property type="evidence" value="ECO:0007669"/>
    <property type="project" value="TreeGrafter"/>
</dbReference>
<evidence type="ECO:0000256" key="4">
    <source>
        <dbReference type="ARBA" id="ARBA00022728"/>
    </source>
</evidence>
<keyword evidence="8 9" id="KW-0687">Ribonucleoprotein</keyword>
<dbReference type="Gene3D" id="2.30.30.100">
    <property type="match status" value="1"/>
</dbReference>